<comment type="caution">
    <text evidence="6">The sequence shown here is derived from an EMBL/GenBank/DDBJ whole genome shotgun (WGS) entry which is preliminary data.</text>
</comment>
<dbReference type="PANTHER" id="PTHR10644">
    <property type="entry name" value="DNA REPAIR/RNA PROCESSING CPSF FAMILY"/>
    <property type="match status" value="1"/>
</dbReference>
<protein>
    <recommendedName>
        <fullName evidence="8">Splicing factor 3B subunit 3</fullName>
    </recommendedName>
</protein>
<name>A0ABP1PPE5_9HEXA</name>
<comment type="subcellular location">
    <subcellularLocation>
        <location evidence="1">Nucleus</location>
    </subcellularLocation>
</comment>
<reference evidence="6 7" key="1">
    <citation type="submission" date="2024-08" db="EMBL/GenBank/DDBJ databases">
        <authorList>
            <person name="Cucini C."/>
            <person name="Frati F."/>
        </authorList>
    </citation>
    <scope>NUCLEOTIDE SEQUENCE [LARGE SCALE GENOMIC DNA]</scope>
</reference>
<feature type="domain" description="RSE1/DDB1/CPSF1 C-terminal" evidence="3">
    <location>
        <begin position="857"/>
        <end position="1177"/>
    </location>
</feature>
<organism evidence="6 7">
    <name type="scientific">Orchesella dallaii</name>
    <dbReference type="NCBI Taxonomy" id="48710"/>
    <lineage>
        <taxon>Eukaryota</taxon>
        <taxon>Metazoa</taxon>
        <taxon>Ecdysozoa</taxon>
        <taxon>Arthropoda</taxon>
        <taxon>Hexapoda</taxon>
        <taxon>Collembola</taxon>
        <taxon>Entomobryomorpha</taxon>
        <taxon>Entomobryoidea</taxon>
        <taxon>Orchesellidae</taxon>
        <taxon>Orchesellinae</taxon>
        <taxon>Orchesella</taxon>
    </lineage>
</organism>
<keyword evidence="7" id="KW-1185">Reference proteome</keyword>
<evidence type="ECO:0000259" key="5">
    <source>
        <dbReference type="Pfam" id="PF23726"/>
    </source>
</evidence>
<proteinExistence type="predicted"/>
<dbReference type="EMBL" id="CAXLJM020000004">
    <property type="protein sequence ID" value="CAL8070407.1"/>
    <property type="molecule type" value="Genomic_DNA"/>
</dbReference>
<feature type="domain" description="RSE1/DDB1/CPSF1 second beta-propeller" evidence="5">
    <location>
        <begin position="445"/>
        <end position="759"/>
    </location>
</feature>
<sequence length="1211" mass="134823">MHLYNLTLQRATGITHATHGNFSGSKLQEIVVSRGKILEILRPDPNTGKVITLLSVEIFGVVRSLMAFRLTGGSKDYIIVGSDSGRIVILEYNPTKNAFDKVHQETFGKSGCRRIVPGQYLAIDPKGRAVMIGAVEKQKLVYILNRDAQARLTISSPLEAHKSNTFVYHLVGVDVGFENPMFACLEMDYEEADIDPSGDAAQNTKQAITFYELDLGLNHVVRKYSESLDEHANFLITVPGGSDGPSGVLICSENYITYKNLGDQPDIRCPIPRRRNDLDDPERGMIFVCSATHKTKSMFFFLAQTEQGDIFKITLELDEDMVTEIKLKYFDTTPVATAMCVLKTGFLFISSEFGNHYLYQIAHLGDDDDEPEFSSAMPLEEGDTFFFAPRHLRNLLLVDEMESLSPIISCQVADLANEDTPQLYMCCGRGPRSSLRVLRHGLEVSEMAVSELPGNPNAVWTVKRRADDEFDSYIIVSFVNATLVLSIGETVEEVTDSGFLGTTPTLSCYTLGEDALVQIYPDGIRHIRADKRVNEWKAPGKRSIFRSAVNARQVVIALTGGELVYFEMDPTGQLNEYTERREMPADVICMSIGSVPVGEQRSRFLAVGLADSTVRIISLDPSDCLSPLSMQALPALPESLCVVDMGGSEDGGSGTLYLNIGLQNGVLLRTVLDSVTGDLADTRTRYLGSRPVKLFRIRMQGGEAVLAMSSRSWMSYYFQNRFHLTPLSYEALEYAAGFSSEQCPEGVVAISTNTLRILAIEKLGAVFNQMSFPLEYTPKKFVIHPDTGKLVIIETDHNAYTEDIKRQRRIQMAEEMKEAAGPDEQELAQEMADAFLNEDLPDSIFGAPKAGPGMWASIVRIMDPIEGKTSFIHRFEQNEAAVSLAYCKFSSQGEFSHYVVIGIAKDFQLTPRSIGANYLYTYRLNLECTAMEFLHKTGVEEVPLALCSFQGKVLVGVGKVLRMYDFGKKKLLRKSENKHFPNNIVHLVAMGPRIYVSDVQESVHFVKYKRGENQLVIFADETNPRWVTATSVLDYDSIAVADKFGNIGVIRLPPNTTDDVDEDPSGTKALWDRGVLSGASNKLEVLCNFHVGETVLSLQKATLIPGGNESLVYTTLSGSVGILVPFTSHEDHDFFQHLEMHMRSENTPLCGRDHLAFRSYYFPVRNVIDGDLCEQFNSLDPNKQRSIAEDLDRTPNEVAKKLEDIRTRFAF</sequence>
<dbReference type="Gene3D" id="1.10.150.910">
    <property type="match status" value="1"/>
</dbReference>
<evidence type="ECO:0000259" key="3">
    <source>
        <dbReference type="Pfam" id="PF03178"/>
    </source>
</evidence>
<dbReference type="InterPro" id="IPR050358">
    <property type="entry name" value="RSE1/DDB1/CFT1"/>
</dbReference>
<feature type="domain" description="RSE1/DDB1/CPSF1 first beta-propeller" evidence="4">
    <location>
        <begin position="14"/>
        <end position="401"/>
    </location>
</feature>
<evidence type="ECO:0000256" key="2">
    <source>
        <dbReference type="ARBA" id="ARBA00023242"/>
    </source>
</evidence>
<dbReference type="InterPro" id="IPR015943">
    <property type="entry name" value="WD40/YVTN_repeat-like_dom_sf"/>
</dbReference>
<dbReference type="Pfam" id="PF23726">
    <property type="entry name" value="Beta-prop_RSE1_2nd"/>
    <property type="match status" value="1"/>
</dbReference>
<dbReference type="Gene3D" id="2.130.10.10">
    <property type="entry name" value="YVTN repeat-like/Quinoprotein amine dehydrogenase"/>
    <property type="match status" value="3"/>
</dbReference>
<gene>
    <name evidence="6" type="ORF">ODALV1_LOCUS1225</name>
</gene>
<dbReference type="InterPro" id="IPR058543">
    <property type="entry name" value="Beta-prop_RSE1/DDB1/CPSF1_2nd"/>
</dbReference>
<evidence type="ECO:0000313" key="7">
    <source>
        <dbReference type="Proteomes" id="UP001642540"/>
    </source>
</evidence>
<keyword evidence="2" id="KW-0539">Nucleus</keyword>
<evidence type="ECO:0000313" key="6">
    <source>
        <dbReference type="EMBL" id="CAL8070407.1"/>
    </source>
</evidence>
<dbReference type="Pfam" id="PF10433">
    <property type="entry name" value="Beta-prop_RSE1_1st"/>
    <property type="match status" value="1"/>
</dbReference>
<dbReference type="InterPro" id="IPR004871">
    <property type="entry name" value="RSE1/DDB1/CPSF1_C"/>
</dbReference>
<evidence type="ECO:0000256" key="1">
    <source>
        <dbReference type="ARBA" id="ARBA00004123"/>
    </source>
</evidence>
<dbReference type="Pfam" id="PF03178">
    <property type="entry name" value="CPSF_A"/>
    <property type="match status" value="1"/>
</dbReference>
<dbReference type="InterPro" id="IPR036322">
    <property type="entry name" value="WD40_repeat_dom_sf"/>
</dbReference>
<dbReference type="InterPro" id="IPR018846">
    <property type="entry name" value="Beta-prop_RSE1/DDB1/CPSF1_1st"/>
</dbReference>
<dbReference type="SUPFAM" id="SSF50978">
    <property type="entry name" value="WD40 repeat-like"/>
    <property type="match status" value="1"/>
</dbReference>
<evidence type="ECO:0008006" key="8">
    <source>
        <dbReference type="Google" id="ProtNLM"/>
    </source>
</evidence>
<evidence type="ECO:0000259" key="4">
    <source>
        <dbReference type="Pfam" id="PF10433"/>
    </source>
</evidence>
<accession>A0ABP1PPE5</accession>
<dbReference type="Proteomes" id="UP001642540">
    <property type="component" value="Unassembled WGS sequence"/>
</dbReference>